<evidence type="ECO:0000313" key="3">
    <source>
        <dbReference type="Proteomes" id="UP000694403"/>
    </source>
</evidence>
<organism evidence="2 3">
    <name type="scientific">Chelydra serpentina</name>
    <name type="common">Snapping turtle</name>
    <name type="synonym">Testudo serpentina</name>
    <dbReference type="NCBI Taxonomy" id="8475"/>
    <lineage>
        <taxon>Eukaryota</taxon>
        <taxon>Metazoa</taxon>
        <taxon>Chordata</taxon>
        <taxon>Craniata</taxon>
        <taxon>Vertebrata</taxon>
        <taxon>Euteleostomi</taxon>
        <taxon>Archelosauria</taxon>
        <taxon>Testudinata</taxon>
        <taxon>Testudines</taxon>
        <taxon>Cryptodira</taxon>
        <taxon>Durocryptodira</taxon>
        <taxon>Americhelydia</taxon>
        <taxon>Chelydroidea</taxon>
        <taxon>Chelydridae</taxon>
        <taxon>Chelydra</taxon>
    </lineage>
</organism>
<evidence type="ECO:0000256" key="1">
    <source>
        <dbReference type="SAM" id="MobiDB-lite"/>
    </source>
</evidence>
<dbReference type="Ensembl" id="ENSCSRT00000026825.1">
    <property type="protein sequence ID" value="ENSCSRP00000025743.1"/>
    <property type="gene ID" value="ENSCSRG00000019223.1"/>
</dbReference>
<dbReference type="Pfam" id="PF26203">
    <property type="entry name" value="Cys1"/>
    <property type="match status" value="1"/>
</dbReference>
<sequence>MLSGGKRTQGVQDCEHSREHKPRGPGSLPSSSPQLHRSVDLQPGEAPSCLPKRLLSALWRYFIVSSYRFAVRSNKKPEMQSPISYDYSEEELMASIEREYCR</sequence>
<reference evidence="2" key="1">
    <citation type="submission" date="2025-08" db="UniProtKB">
        <authorList>
            <consortium name="Ensembl"/>
        </authorList>
    </citation>
    <scope>IDENTIFICATION</scope>
</reference>
<feature type="compositionally biased region" description="Low complexity" evidence="1">
    <location>
        <begin position="24"/>
        <end position="33"/>
    </location>
</feature>
<proteinExistence type="predicted"/>
<dbReference type="AlphaFoldDB" id="A0A8C3TC48"/>
<name>A0A8C3TC48_CHESE</name>
<dbReference type="InterPro" id="IPR058884">
    <property type="entry name" value="Cys1"/>
</dbReference>
<keyword evidence="3" id="KW-1185">Reference proteome</keyword>
<evidence type="ECO:0000313" key="2">
    <source>
        <dbReference type="Ensembl" id="ENSCSRP00000025743.1"/>
    </source>
</evidence>
<protein>
    <recommendedName>
        <fullName evidence="4">Cystin-1</fullName>
    </recommendedName>
</protein>
<dbReference type="Proteomes" id="UP000694403">
    <property type="component" value="Unplaced"/>
</dbReference>
<evidence type="ECO:0008006" key="4">
    <source>
        <dbReference type="Google" id="ProtNLM"/>
    </source>
</evidence>
<accession>A0A8C3TC48</accession>
<reference evidence="2" key="2">
    <citation type="submission" date="2025-09" db="UniProtKB">
        <authorList>
            <consortium name="Ensembl"/>
        </authorList>
    </citation>
    <scope>IDENTIFICATION</scope>
</reference>
<feature type="region of interest" description="Disordered" evidence="1">
    <location>
        <begin position="1"/>
        <end position="47"/>
    </location>
</feature>